<dbReference type="Gene3D" id="3.40.50.720">
    <property type="entry name" value="NAD(P)-binding Rossmann-like Domain"/>
    <property type="match status" value="1"/>
</dbReference>
<comment type="similarity">
    <text evidence="1 4">Belongs to the short-chain dehydrogenases/reductases (SDR) family.</text>
</comment>
<evidence type="ECO:0000256" key="2">
    <source>
        <dbReference type="ARBA" id="ARBA00022857"/>
    </source>
</evidence>
<evidence type="ECO:0000313" key="5">
    <source>
        <dbReference type="EMBL" id="KAF1814038.1"/>
    </source>
</evidence>
<dbReference type="PRINTS" id="PR00080">
    <property type="entry name" value="SDRFAMILY"/>
</dbReference>
<dbReference type="InterPro" id="IPR020904">
    <property type="entry name" value="Sc_DH/Rdtase_CS"/>
</dbReference>
<sequence length="275" mass="27741">MSKLLEGKVAIITGSGGGLGATIATTFLTHGASVVLSDISTTRLSDKLASLSALGPVHAVTTDITSEASVAALFSAAKEKFGRVDILVNNAGVMDKFDPVAELEKELWDRVIGANLTGTFLCSRAAVREMLGDVDAEEAVVEETRGEGMPAPAPPTRGVILNIGSVAGVRGGSGGAAYTASKHGVIGLTKNTAAAYARRGIRCNAILPGGMATNISDSLAKGINTEGFGLVQKTMAVGAPLCELGDVAELCAWLCGGSRVVNGAVVAADGGWTAA</sequence>
<evidence type="ECO:0000256" key="1">
    <source>
        <dbReference type="ARBA" id="ARBA00006484"/>
    </source>
</evidence>
<keyword evidence="2" id="KW-0521">NADP</keyword>
<dbReference type="EMBL" id="ML975154">
    <property type="protein sequence ID" value="KAF1814038.1"/>
    <property type="molecule type" value="Genomic_DNA"/>
</dbReference>
<protein>
    <submittedName>
        <fullName evidence="5 7">Dehydrogenase with different specificitie</fullName>
    </submittedName>
</protein>
<proteinExistence type="inferred from homology"/>
<name>A0A6G1G7K2_9PEZI</name>
<dbReference type="Pfam" id="PF00106">
    <property type="entry name" value="adh_short"/>
    <property type="match status" value="1"/>
</dbReference>
<dbReference type="CDD" id="cd05233">
    <property type="entry name" value="SDR_c"/>
    <property type="match status" value="1"/>
</dbReference>
<dbReference type="InterPro" id="IPR036291">
    <property type="entry name" value="NAD(P)-bd_dom_sf"/>
</dbReference>
<keyword evidence="3" id="KW-0560">Oxidoreductase</keyword>
<dbReference type="GeneID" id="54423067"/>
<reference evidence="7" key="2">
    <citation type="submission" date="2020-04" db="EMBL/GenBank/DDBJ databases">
        <authorList>
            <consortium name="NCBI Genome Project"/>
        </authorList>
    </citation>
    <scope>NUCLEOTIDE SEQUENCE</scope>
    <source>
        <strain evidence="7">CBS 781.70</strain>
    </source>
</reference>
<accession>A0A6G1G7K2</accession>
<dbReference type="InterPro" id="IPR002347">
    <property type="entry name" value="SDR_fam"/>
</dbReference>
<dbReference type="PRINTS" id="PR00081">
    <property type="entry name" value="GDHRDH"/>
</dbReference>
<dbReference type="PANTHER" id="PTHR42760:SF133">
    <property type="entry name" value="3-OXOACYL-[ACYL-CARRIER-PROTEIN] REDUCTASE"/>
    <property type="match status" value="1"/>
</dbReference>
<reference evidence="7" key="3">
    <citation type="submission" date="2025-04" db="UniProtKB">
        <authorList>
            <consortium name="RefSeq"/>
        </authorList>
    </citation>
    <scope>IDENTIFICATION</scope>
    <source>
        <strain evidence="7">CBS 781.70</strain>
    </source>
</reference>
<dbReference type="AlphaFoldDB" id="A0A6G1G7K2"/>
<dbReference type="OrthoDB" id="1669814at2759"/>
<evidence type="ECO:0000313" key="7">
    <source>
        <dbReference type="RefSeq" id="XP_033535669.1"/>
    </source>
</evidence>
<evidence type="ECO:0000256" key="4">
    <source>
        <dbReference type="RuleBase" id="RU000363"/>
    </source>
</evidence>
<dbReference type="Proteomes" id="UP000504638">
    <property type="component" value="Unplaced"/>
</dbReference>
<dbReference type="GO" id="GO:0016616">
    <property type="term" value="F:oxidoreductase activity, acting on the CH-OH group of donors, NAD or NADP as acceptor"/>
    <property type="evidence" value="ECO:0007669"/>
    <property type="project" value="TreeGrafter"/>
</dbReference>
<evidence type="ECO:0000313" key="6">
    <source>
        <dbReference type="Proteomes" id="UP000504638"/>
    </source>
</evidence>
<gene>
    <name evidence="5 7" type="ORF">P152DRAFT_506768</name>
</gene>
<reference evidence="5 7" key="1">
    <citation type="submission" date="2020-01" db="EMBL/GenBank/DDBJ databases">
        <authorList>
            <consortium name="DOE Joint Genome Institute"/>
            <person name="Haridas S."/>
            <person name="Albert R."/>
            <person name="Binder M."/>
            <person name="Bloem J."/>
            <person name="Labutti K."/>
            <person name="Salamov A."/>
            <person name="Andreopoulos B."/>
            <person name="Baker S.E."/>
            <person name="Barry K."/>
            <person name="Bills G."/>
            <person name="Bluhm B.H."/>
            <person name="Cannon C."/>
            <person name="Castanera R."/>
            <person name="Culley D.E."/>
            <person name="Daum C."/>
            <person name="Ezra D."/>
            <person name="Gonzalez J.B."/>
            <person name="Henrissat B."/>
            <person name="Kuo A."/>
            <person name="Liang C."/>
            <person name="Lipzen A."/>
            <person name="Lutzoni F."/>
            <person name="Magnuson J."/>
            <person name="Mondo S."/>
            <person name="Nolan M."/>
            <person name="Ohm R."/>
            <person name="Pangilinan J."/>
            <person name="Park H.-J."/>
            <person name="Ramirez L."/>
            <person name="Alfaro M."/>
            <person name="Sun H."/>
            <person name="Tritt A."/>
            <person name="Yoshinaga Y."/>
            <person name="Zwiers L.-H."/>
            <person name="Turgeon B.G."/>
            <person name="Goodwin S.B."/>
            <person name="Spatafora J.W."/>
            <person name="Crous P.W."/>
            <person name="Grigoriev I.V."/>
        </authorList>
    </citation>
    <scope>NUCLEOTIDE SEQUENCE</scope>
    <source>
        <strain evidence="5 7">CBS 781.70</strain>
    </source>
</reference>
<dbReference type="PROSITE" id="PS00061">
    <property type="entry name" value="ADH_SHORT"/>
    <property type="match status" value="1"/>
</dbReference>
<dbReference type="RefSeq" id="XP_033535669.1">
    <property type="nucleotide sequence ID" value="XM_033682497.1"/>
</dbReference>
<dbReference type="PANTHER" id="PTHR42760">
    <property type="entry name" value="SHORT-CHAIN DEHYDROGENASES/REDUCTASES FAMILY MEMBER"/>
    <property type="match status" value="1"/>
</dbReference>
<dbReference type="SUPFAM" id="SSF51735">
    <property type="entry name" value="NAD(P)-binding Rossmann-fold domains"/>
    <property type="match status" value="1"/>
</dbReference>
<evidence type="ECO:0000256" key="3">
    <source>
        <dbReference type="ARBA" id="ARBA00023002"/>
    </source>
</evidence>
<keyword evidence="6" id="KW-1185">Reference proteome</keyword>
<organism evidence="5">
    <name type="scientific">Eremomyces bilateralis CBS 781.70</name>
    <dbReference type="NCBI Taxonomy" id="1392243"/>
    <lineage>
        <taxon>Eukaryota</taxon>
        <taxon>Fungi</taxon>
        <taxon>Dikarya</taxon>
        <taxon>Ascomycota</taxon>
        <taxon>Pezizomycotina</taxon>
        <taxon>Dothideomycetes</taxon>
        <taxon>Dothideomycetes incertae sedis</taxon>
        <taxon>Eremomycetales</taxon>
        <taxon>Eremomycetaceae</taxon>
        <taxon>Eremomyces</taxon>
    </lineage>
</organism>